<evidence type="ECO:0000313" key="2">
    <source>
        <dbReference type="EMBL" id="MBB5222505.1"/>
    </source>
</evidence>
<accession>A0A840SPJ8</accession>
<dbReference type="AlphaFoldDB" id="A0A840SPJ8"/>
<dbReference type="RefSeq" id="WP_184149423.1">
    <property type="nucleotide sequence ID" value="NZ_JACHFM010000002.1"/>
</dbReference>
<organism evidence="2 3">
    <name type="scientific">Amaricoccus macauensis</name>
    <dbReference type="NCBI Taxonomy" id="57001"/>
    <lineage>
        <taxon>Bacteria</taxon>
        <taxon>Pseudomonadati</taxon>
        <taxon>Pseudomonadota</taxon>
        <taxon>Alphaproteobacteria</taxon>
        <taxon>Rhodobacterales</taxon>
        <taxon>Paracoccaceae</taxon>
        <taxon>Amaricoccus</taxon>
    </lineage>
</organism>
<comment type="caution">
    <text evidence="2">The sequence shown here is derived from an EMBL/GenBank/DDBJ whole genome shotgun (WGS) entry which is preliminary data.</text>
</comment>
<evidence type="ECO:0000313" key="3">
    <source>
        <dbReference type="Proteomes" id="UP000549457"/>
    </source>
</evidence>
<dbReference type="Proteomes" id="UP000549457">
    <property type="component" value="Unassembled WGS sequence"/>
</dbReference>
<reference evidence="2 3" key="1">
    <citation type="submission" date="2020-08" db="EMBL/GenBank/DDBJ databases">
        <title>Genomic Encyclopedia of Type Strains, Phase IV (KMG-IV): sequencing the most valuable type-strain genomes for metagenomic binning, comparative biology and taxonomic classification.</title>
        <authorList>
            <person name="Goeker M."/>
        </authorList>
    </citation>
    <scope>NUCLEOTIDE SEQUENCE [LARGE SCALE GENOMIC DNA]</scope>
    <source>
        <strain evidence="2 3">DSM 101730</strain>
    </source>
</reference>
<keyword evidence="3" id="KW-1185">Reference proteome</keyword>
<protein>
    <submittedName>
        <fullName evidence="2">Uncharacterized protein</fullName>
    </submittedName>
</protein>
<sequence length="144" mass="16433">MPETPSPQDVTADLVRLMPRDAVFMLRFLGESQLRLQRHFHDFIEAELARNGVTPDSHPMIHGFIETHARTLRDFVFAGLSMAHQVRLPEMERLTGDATSLLSVDVWDALRTHIEMAERQFRTQAPGLPDQLDGYRTPEPRDGS</sequence>
<name>A0A840SPJ8_9RHOB</name>
<gene>
    <name evidence="2" type="ORF">HNP73_002441</name>
</gene>
<proteinExistence type="predicted"/>
<dbReference type="EMBL" id="JACHFM010000002">
    <property type="protein sequence ID" value="MBB5222505.1"/>
    <property type="molecule type" value="Genomic_DNA"/>
</dbReference>
<feature type="region of interest" description="Disordered" evidence="1">
    <location>
        <begin position="123"/>
        <end position="144"/>
    </location>
</feature>
<evidence type="ECO:0000256" key="1">
    <source>
        <dbReference type="SAM" id="MobiDB-lite"/>
    </source>
</evidence>